<sequence length="403" mass="44902">LPFIGDSTRFIYDGPRLGRERFGKLGPVWETWFFGQKTVVVGRPDMIKWCLNREGDLLEANWPTSTKVLLGRHAVAVVTGPHHLQLRKILRPAFSVSSVNDLVPRMAAIARRCCDKWAAEGRGKGLLHAKEFTFSIALDIMLGFDELLLTAETIQKCTDAFHLWNEGLFSFPINVPGTGVHLANLVTPKHRRPRMLVSADKGEQVSCAEGLLDIKDEEGNCLTDDELKDLFMTLLFAGHDTSASATMRLWSEIARHPHIWDKIIAEQQQVAAEHGPEIDGAAVKAMTYTEAVVREILRLHPIAGGTFRRALQDFDLFGYYVPKVAPVPHKLPIIPASHARETSPPHVCKAPLSFCPERWLDEAGQKTGAWMPFGGGPRMCLGYLLAIAELKVLLAVMARGYEW</sequence>
<feature type="non-terminal residue" evidence="10">
    <location>
        <position position="1"/>
    </location>
</feature>
<dbReference type="InterPro" id="IPR002401">
    <property type="entry name" value="Cyt_P450_E_grp-I"/>
</dbReference>
<dbReference type="EMBL" id="AGSI01000018">
    <property type="protein sequence ID" value="EIE19807.1"/>
    <property type="molecule type" value="Genomic_DNA"/>
</dbReference>
<evidence type="ECO:0000313" key="10">
    <source>
        <dbReference type="EMBL" id="EIE19807.1"/>
    </source>
</evidence>
<evidence type="ECO:0000256" key="3">
    <source>
        <dbReference type="ARBA" id="ARBA00022617"/>
    </source>
</evidence>
<evidence type="ECO:0000313" key="11">
    <source>
        <dbReference type="Proteomes" id="UP000007264"/>
    </source>
</evidence>
<keyword evidence="3 8" id="KW-0349">Heme</keyword>
<evidence type="ECO:0000256" key="5">
    <source>
        <dbReference type="ARBA" id="ARBA00023002"/>
    </source>
</evidence>
<protein>
    <submittedName>
        <fullName evidence="10">Cytochrome P450</fullName>
    </submittedName>
</protein>
<gene>
    <name evidence="10" type="ORF">COCSUDRAFT_3814</name>
</gene>
<evidence type="ECO:0000256" key="4">
    <source>
        <dbReference type="ARBA" id="ARBA00022723"/>
    </source>
</evidence>
<evidence type="ECO:0000256" key="6">
    <source>
        <dbReference type="ARBA" id="ARBA00023004"/>
    </source>
</evidence>
<evidence type="ECO:0000256" key="2">
    <source>
        <dbReference type="ARBA" id="ARBA00010617"/>
    </source>
</evidence>
<keyword evidence="11" id="KW-1185">Reference proteome</keyword>
<evidence type="ECO:0000256" key="1">
    <source>
        <dbReference type="ARBA" id="ARBA00001971"/>
    </source>
</evidence>
<dbReference type="GO" id="GO:0005506">
    <property type="term" value="F:iron ion binding"/>
    <property type="evidence" value="ECO:0007669"/>
    <property type="project" value="InterPro"/>
</dbReference>
<evidence type="ECO:0000256" key="7">
    <source>
        <dbReference type="ARBA" id="ARBA00023033"/>
    </source>
</evidence>
<dbReference type="InterPro" id="IPR036396">
    <property type="entry name" value="Cyt_P450_sf"/>
</dbReference>
<evidence type="ECO:0000256" key="9">
    <source>
        <dbReference type="RuleBase" id="RU000461"/>
    </source>
</evidence>
<dbReference type="OrthoDB" id="3945418at2759"/>
<keyword evidence="5 9" id="KW-0560">Oxidoreductase</keyword>
<keyword evidence="7 9" id="KW-0503">Monooxygenase</keyword>
<dbReference type="STRING" id="574566.I0YN38"/>
<proteinExistence type="inferred from homology"/>
<comment type="cofactor">
    <cofactor evidence="1 8">
        <name>heme</name>
        <dbReference type="ChEBI" id="CHEBI:30413"/>
    </cofactor>
</comment>
<dbReference type="PRINTS" id="PR00463">
    <property type="entry name" value="EP450I"/>
</dbReference>
<dbReference type="PANTHER" id="PTHR24286">
    <property type="entry name" value="CYTOCHROME P450 26"/>
    <property type="match status" value="1"/>
</dbReference>
<organism evidence="10 11">
    <name type="scientific">Coccomyxa subellipsoidea (strain C-169)</name>
    <name type="common">Green microalga</name>
    <dbReference type="NCBI Taxonomy" id="574566"/>
    <lineage>
        <taxon>Eukaryota</taxon>
        <taxon>Viridiplantae</taxon>
        <taxon>Chlorophyta</taxon>
        <taxon>core chlorophytes</taxon>
        <taxon>Trebouxiophyceae</taxon>
        <taxon>Trebouxiophyceae incertae sedis</taxon>
        <taxon>Coccomyxaceae</taxon>
        <taxon>Coccomyxa</taxon>
        <taxon>Coccomyxa subellipsoidea</taxon>
    </lineage>
</organism>
<feature type="non-terminal residue" evidence="10">
    <location>
        <position position="403"/>
    </location>
</feature>
<dbReference type="GO" id="GO:0020037">
    <property type="term" value="F:heme binding"/>
    <property type="evidence" value="ECO:0007669"/>
    <property type="project" value="InterPro"/>
</dbReference>
<dbReference type="AlphaFoldDB" id="I0YN38"/>
<comment type="caution">
    <text evidence="10">The sequence shown here is derived from an EMBL/GenBank/DDBJ whole genome shotgun (WGS) entry which is preliminary data.</text>
</comment>
<dbReference type="InterPro" id="IPR017972">
    <property type="entry name" value="Cyt_P450_CS"/>
</dbReference>
<dbReference type="RefSeq" id="XP_005644351.1">
    <property type="nucleotide sequence ID" value="XM_005644294.1"/>
</dbReference>
<dbReference type="KEGG" id="csl:COCSUDRAFT_3814"/>
<dbReference type="GeneID" id="17037779"/>
<dbReference type="PROSITE" id="PS00086">
    <property type="entry name" value="CYTOCHROME_P450"/>
    <property type="match status" value="1"/>
</dbReference>
<dbReference type="PANTHER" id="PTHR24286:SF24">
    <property type="entry name" value="LANOSTEROL 14-ALPHA DEMETHYLASE"/>
    <property type="match status" value="1"/>
</dbReference>
<dbReference type="GO" id="GO:0016125">
    <property type="term" value="P:sterol metabolic process"/>
    <property type="evidence" value="ECO:0007669"/>
    <property type="project" value="TreeGrafter"/>
</dbReference>
<reference evidence="10 11" key="1">
    <citation type="journal article" date="2012" name="Genome Biol.">
        <title>The genome of the polar eukaryotic microalga coccomyxa subellipsoidea reveals traits of cold adaptation.</title>
        <authorList>
            <person name="Blanc G."/>
            <person name="Agarkova I."/>
            <person name="Grimwood J."/>
            <person name="Kuo A."/>
            <person name="Brueggeman A."/>
            <person name="Dunigan D."/>
            <person name="Gurnon J."/>
            <person name="Ladunga I."/>
            <person name="Lindquist E."/>
            <person name="Lucas S."/>
            <person name="Pangilinan J."/>
            <person name="Proschold T."/>
            <person name="Salamov A."/>
            <person name="Schmutz J."/>
            <person name="Weeks D."/>
            <person name="Yamada T."/>
            <person name="Claverie J.M."/>
            <person name="Grigoriev I."/>
            <person name="Van Etten J."/>
            <person name="Lomsadze A."/>
            <person name="Borodovsky M."/>
        </authorList>
    </citation>
    <scope>NUCLEOTIDE SEQUENCE [LARGE SCALE GENOMIC DNA]</scope>
    <source>
        <strain evidence="10 11">C-169</strain>
    </source>
</reference>
<dbReference type="GO" id="GO:0016705">
    <property type="term" value="F:oxidoreductase activity, acting on paired donors, with incorporation or reduction of molecular oxygen"/>
    <property type="evidence" value="ECO:0007669"/>
    <property type="project" value="InterPro"/>
</dbReference>
<name>I0YN38_COCSC</name>
<keyword evidence="6 8" id="KW-0408">Iron</keyword>
<dbReference type="Proteomes" id="UP000007264">
    <property type="component" value="Unassembled WGS sequence"/>
</dbReference>
<evidence type="ECO:0000256" key="8">
    <source>
        <dbReference type="PIRSR" id="PIRSR602401-1"/>
    </source>
</evidence>
<keyword evidence="4 8" id="KW-0479">Metal-binding</keyword>
<dbReference type="InterPro" id="IPR001128">
    <property type="entry name" value="Cyt_P450"/>
</dbReference>
<dbReference type="Pfam" id="PF00067">
    <property type="entry name" value="p450"/>
    <property type="match status" value="2"/>
</dbReference>
<comment type="similarity">
    <text evidence="2 9">Belongs to the cytochrome P450 family.</text>
</comment>
<accession>I0YN38</accession>
<dbReference type="PRINTS" id="PR00385">
    <property type="entry name" value="P450"/>
</dbReference>
<dbReference type="Gene3D" id="1.10.630.10">
    <property type="entry name" value="Cytochrome P450"/>
    <property type="match status" value="1"/>
</dbReference>
<dbReference type="eggNOG" id="KOG0157">
    <property type="taxonomic scope" value="Eukaryota"/>
</dbReference>
<dbReference type="SUPFAM" id="SSF48264">
    <property type="entry name" value="Cytochrome P450"/>
    <property type="match status" value="1"/>
</dbReference>
<dbReference type="GO" id="GO:0004497">
    <property type="term" value="F:monooxygenase activity"/>
    <property type="evidence" value="ECO:0007669"/>
    <property type="project" value="UniProtKB-KW"/>
</dbReference>
<feature type="binding site" description="axial binding residue" evidence="8">
    <location>
        <position position="380"/>
    </location>
    <ligand>
        <name>heme</name>
        <dbReference type="ChEBI" id="CHEBI:30413"/>
    </ligand>
    <ligandPart>
        <name>Fe</name>
        <dbReference type="ChEBI" id="CHEBI:18248"/>
    </ligandPart>
</feature>